<dbReference type="Proteomes" id="UP001497482">
    <property type="component" value="Chromosome 3"/>
</dbReference>
<dbReference type="Gene3D" id="3.30.70.1170">
    <property type="entry name" value="Sun protein, domain 3"/>
    <property type="match status" value="1"/>
</dbReference>
<evidence type="ECO:0000313" key="3">
    <source>
        <dbReference type="Proteomes" id="UP001497482"/>
    </source>
</evidence>
<name>A0AAV2LLZ5_KNICA</name>
<feature type="compositionally biased region" description="Acidic residues" evidence="1">
    <location>
        <begin position="279"/>
        <end position="297"/>
    </location>
</feature>
<feature type="compositionally biased region" description="Polar residues" evidence="1">
    <location>
        <begin position="396"/>
        <end position="409"/>
    </location>
</feature>
<dbReference type="PANTHER" id="PTHR14663:SF2">
    <property type="entry name" value="METHYLTRANSFERASE NSUN7-RELATED"/>
    <property type="match status" value="1"/>
</dbReference>
<gene>
    <name evidence="2" type="ORF">KC01_LOCUS29389</name>
</gene>
<dbReference type="AlphaFoldDB" id="A0AAV2LLZ5"/>
<feature type="compositionally biased region" description="Low complexity" evidence="1">
    <location>
        <begin position="385"/>
        <end position="395"/>
    </location>
</feature>
<organism evidence="2 3">
    <name type="scientific">Knipowitschia caucasica</name>
    <name type="common">Caucasian dwarf goby</name>
    <name type="synonym">Pomatoschistus caucasicus</name>
    <dbReference type="NCBI Taxonomy" id="637954"/>
    <lineage>
        <taxon>Eukaryota</taxon>
        <taxon>Metazoa</taxon>
        <taxon>Chordata</taxon>
        <taxon>Craniata</taxon>
        <taxon>Vertebrata</taxon>
        <taxon>Euteleostomi</taxon>
        <taxon>Actinopterygii</taxon>
        <taxon>Neopterygii</taxon>
        <taxon>Teleostei</taxon>
        <taxon>Neoteleostei</taxon>
        <taxon>Acanthomorphata</taxon>
        <taxon>Gobiaria</taxon>
        <taxon>Gobiiformes</taxon>
        <taxon>Gobioidei</taxon>
        <taxon>Gobiidae</taxon>
        <taxon>Gobiinae</taxon>
        <taxon>Knipowitschia</taxon>
    </lineage>
</organism>
<evidence type="ECO:0000256" key="1">
    <source>
        <dbReference type="SAM" id="MobiDB-lite"/>
    </source>
</evidence>
<sequence>MITDSCFHTSQNISGEMLPLAMVMLCDFQEHKFSPHFSSTENEQERHQDVKYLLNSLERCKTKLAASLARFRVKQSLRSVSSFLLDPIRTKQHQAKSLPLFTWVNTLMYSVEDVCEALQRASLCEVKSVAELKEMSFCRDRLCSDTLVFPKQLHVWLQTSTLTSSCIINIQERGLCVAVNVLRPLLFDSGDVLVAGCFSAVTVCHVAVAAAARAGRVLVCSADHAPSLIEEADPTKVETVQDVLARAAAKGLLGGILPEQSKLGKKGKGKKSQQAGSEQEAEGTGDAEDEELGDVEEGDRPDKSSNVGKKKKAGKGHKGKASTRQSKSHSKGDKKKVKKRIQGKRKPRRIPRLTLSLMSSAKASARLSLITPLVKKLKDNTAMITSSETSSGSSTPATQQPQSALSATRTEAEAAQKQLGKSEASEKGKESKVISVVQGQIDLGEVEVEDEDKPVDSVPLLESLFSNSSISITES</sequence>
<feature type="compositionally biased region" description="Basic and acidic residues" evidence="1">
    <location>
        <begin position="423"/>
        <end position="432"/>
    </location>
</feature>
<dbReference type="InterPro" id="IPR042620">
    <property type="entry name" value="NSUN7"/>
</dbReference>
<feature type="region of interest" description="Disordered" evidence="1">
    <location>
        <begin position="384"/>
        <end position="433"/>
    </location>
</feature>
<evidence type="ECO:0000313" key="2">
    <source>
        <dbReference type="EMBL" id="CAL1601413.1"/>
    </source>
</evidence>
<accession>A0AAV2LLZ5</accession>
<feature type="compositionally biased region" description="Basic residues" evidence="1">
    <location>
        <begin position="308"/>
        <end position="351"/>
    </location>
</feature>
<dbReference type="EMBL" id="OZ035825">
    <property type="protein sequence ID" value="CAL1601413.1"/>
    <property type="molecule type" value="Genomic_DNA"/>
</dbReference>
<reference evidence="2 3" key="1">
    <citation type="submission" date="2024-04" db="EMBL/GenBank/DDBJ databases">
        <authorList>
            <person name="Waldvogel A.-M."/>
            <person name="Schoenle A."/>
        </authorList>
    </citation>
    <scope>NUCLEOTIDE SEQUENCE [LARGE SCALE GENOMIC DNA]</scope>
</reference>
<keyword evidence="3" id="KW-1185">Reference proteome</keyword>
<feature type="region of interest" description="Disordered" evidence="1">
    <location>
        <begin position="260"/>
        <end position="357"/>
    </location>
</feature>
<protein>
    <submittedName>
        <fullName evidence="2">Uncharacterized protein</fullName>
    </submittedName>
</protein>
<proteinExistence type="predicted"/>
<dbReference type="PANTHER" id="PTHR14663">
    <property type="entry name" value="METHYLTRANSFERASE NSUN7-RELATED"/>
    <property type="match status" value="1"/>
</dbReference>